<evidence type="ECO:0000259" key="12">
    <source>
        <dbReference type="PROSITE" id="PS51464"/>
    </source>
</evidence>
<dbReference type="Gene3D" id="3.60.20.10">
    <property type="entry name" value="Glutamine Phosphoribosylpyrophosphate, subunit 1, domain 1"/>
    <property type="match status" value="1"/>
</dbReference>
<dbReference type="InterPro" id="IPR047084">
    <property type="entry name" value="GFAT_N"/>
</dbReference>
<keyword evidence="5 10" id="KW-0963">Cytoplasm</keyword>
<dbReference type="GO" id="GO:0097367">
    <property type="term" value="F:carbohydrate derivative binding"/>
    <property type="evidence" value="ECO:0007669"/>
    <property type="project" value="InterPro"/>
</dbReference>
<dbReference type="PROSITE" id="PS51464">
    <property type="entry name" value="SIS"/>
    <property type="match status" value="2"/>
</dbReference>
<accession>A0A8J7MDI3</accession>
<keyword evidence="8" id="KW-0677">Repeat</keyword>
<dbReference type="EC" id="2.6.1.16" evidence="3 10"/>
<feature type="domain" description="SIS" evidence="12">
    <location>
        <begin position="291"/>
        <end position="430"/>
    </location>
</feature>
<dbReference type="GO" id="GO:0006047">
    <property type="term" value="P:UDP-N-acetylglucosamine metabolic process"/>
    <property type="evidence" value="ECO:0007669"/>
    <property type="project" value="TreeGrafter"/>
</dbReference>
<dbReference type="NCBIfam" id="TIGR01135">
    <property type="entry name" value="glmS"/>
    <property type="match status" value="1"/>
</dbReference>
<sequence length="613" mass="66440">MCGIVGYTGKRSAMPVLLSGLKKLEYRGYDSAGVAVNENNKILVSKRDGKVQGLIEQIKTDENVDELEAAHSGIAHTRWATHGPPTSINAHPHPGPESKVILVHNGIIENHNSLRQKLESQGNVFVSETDSEVLAHLVESCYRGNLLEAVTEALQQVEGTYGITCMAKDEPGKLVVARRGSPIVLGLGEDETIVASDASAIIRWTRQAIYLDDNDIAEINGAQVDIRSLTSGSVTRTPSEIDWSPDAAEKGGFEHYMTKEIFEQPETIRNTTRGRLDAERGTSILSGLNLSPRELVDIQRLLIVGCGTSMNAGLIGEYAIEDFAGIPAEVEQAAEFRYRNPIVGSRDLVLAISQSGETADTLAAVREAVEKGSLVAGLVNVVGSTIARETGRGIYLHAGPEISVASTKAFTSQVSVLLMIALKLARGRRLSQARGIEIVQEIKRIPELIEWVLETNDKIAEVAQHYTNYQNMFYIGRGYMYPVAMEGALKIKEISYIHAEGYNAAELKHGPIALLDENMPVIALANKGAGQDKTLSNVEECKARSAPVLGVVTAGDKESADIFDHVIEIPDCPQYTSVIPAAVALQLFSYHVARLRGCSIDQPRNLAKSVTVE</sequence>
<reference evidence="13" key="1">
    <citation type="submission" date="2021-01" db="EMBL/GenBank/DDBJ databases">
        <title>Modified the classification status of verrucomicrobia.</title>
        <authorList>
            <person name="Feng X."/>
        </authorList>
    </citation>
    <scope>NUCLEOTIDE SEQUENCE</scope>
    <source>
        <strain evidence="13">_KCTC 22039</strain>
    </source>
</reference>
<dbReference type="Proteomes" id="UP000624703">
    <property type="component" value="Unassembled WGS sequence"/>
</dbReference>
<evidence type="ECO:0000256" key="9">
    <source>
        <dbReference type="ARBA" id="ARBA00022962"/>
    </source>
</evidence>
<feature type="domain" description="Glutamine amidotransferase type-2" evidence="11">
    <location>
        <begin position="2"/>
        <end position="222"/>
    </location>
</feature>
<dbReference type="InterPro" id="IPR029055">
    <property type="entry name" value="Ntn_hydrolases_N"/>
</dbReference>
<evidence type="ECO:0000256" key="1">
    <source>
        <dbReference type="ARBA" id="ARBA00001031"/>
    </source>
</evidence>
<comment type="subcellular location">
    <subcellularLocation>
        <location evidence="2 10">Cytoplasm</location>
    </subcellularLocation>
</comment>
<dbReference type="FunFam" id="3.40.50.10490:FF:000002">
    <property type="entry name" value="Glutamine--fructose-6-phosphate aminotransferase [isomerizing]"/>
    <property type="match status" value="1"/>
</dbReference>
<dbReference type="InterPro" id="IPR035466">
    <property type="entry name" value="GlmS/AgaS_SIS"/>
</dbReference>
<dbReference type="InterPro" id="IPR035490">
    <property type="entry name" value="GlmS/FrlB_SIS"/>
</dbReference>
<evidence type="ECO:0000256" key="6">
    <source>
        <dbReference type="ARBA" id="ARBA00022576"/>
    </source>
</evidence>
<dbReference type="InterPro" id="IPR001347">
    <property type="entry name" value="SIS_dom"/>
</dbReference>
<name>A0A8J7MDI3_9BACT</name>
<dbReference type="FunFam" id="3.60.20.10:FF:000006">
    <property type="entry name" value="Glutamine--fructose-6-phosphate aminotransferase [isomerizing]"/>
    <property type="match status" value="1"/>
</dbReference>
<evidence type="ECO:0000259" key="11">
    <source>
        <dbReference type="PROSITE" id="PS51278"/>
    </source>
</evidence>
<organism evidence="13 14">
    <name type="scientific">Persicirhabdus sediminis</name>
    <dbReference type="NCBI Taxonomy" id="454144"/>
    <lineage>
        <taxon>Bacteria</taxon>
        <taxon>Pseudomonadati</taxon>
        <taxon>Verrucomicrobiota</taxon>
        <taxon>Verrucomicrobiia</taxon>
        <taxon>Verrucomicrobiales</taxon>
        <taxon>Verrucomicrobiaceae</taxon>
        <taxon>Persicirhabdus</taxon>
    </lineage>
</organism>
<dbReference type="GO" id="GO:0004360">
    <property type="term" value="F:glutamine-fructose-6-phosphate transaminase (isomerizing) activity"/>
    <property type="evidence" value="ECO:0007669"/>
    <property type="project" value="UniProtKB-UniRule"/>
</dbReference>
<dbReference type="CDD" id="cd00714">
    <property type="entry name" value="GFAT"/>
    <property type="match status" value="1"/>
</dbReference>
<dbReference type="GO" id="GO:0006002">
    <property type="term" value="P:fructose 6-phosphate metabolic process"/>
    <property type="evidence" value="ECO:0007669"/>
    <property type="project" value="TreeGrafter"/>
</dbReference>
<comment type="subunit">
    <text evidence="10">Homodimer.</text>
</comment>
<feature type="initiator methionine" description="Removed" evidence="10">
    <location>
        <position position="1"/>
    </location>
</feature>
<evidence type="ECO:0000256" key="2">
    <source>
        <dbReference type="ARBA" id="ARBA00004496"/>
    </source>
</evidence>
<dbReference type="Pfam" id="PF01380">
    <property type="entry name" value="SIS"/>
    <property type="match status" value="2"/>
</dbReference>
<dbReference type="PANTHER" id="PTHR10937:SF0">
    <property type="entry name" value="GLUTAMINE--FRUCTOSE-6-PHOSPHATE TRANSAMINASE (ISOMERIZING)"/>
    <property type="match status" value="1"/>
</dbReference>
<dbReference type="PROSITE" id="PS51278">
    <property type="entry name" value="GATASE_TYPE_2"/>
    <property type="match status" value="1"/>
</dbReference>
<dbReference type="GO" id="GO:0005975">
    <property type="term" value="P:carbohydrate metabolic process"/>
    <property type="evidence" value="ECO:0007669"/>
    <property type="project" value="UniProtKB-UniRule"/>
</dbReference>
<evidence type="ECO:0000313" key="14">
    <source>
        <dbReference type="Proteomes" id="UP000624703"/>
    </source>
</evidence>
<proteinExistence type="inferred from homology"/>
<keyword evidence="7 10" id="KW-0808">Transferase</keyword>
<comment type="catalytic activity">
    <reaction evidence="1 10">
        <text>D-fructose 6-phosphate + L-glutamine = D-glucosamine 6-phosphate + L-glutamate</text>
        <dbReference type="Rhea" id="RHEA:13237"/>
        <dbReference type="ChEBI" id="CHEBI:29985"/>
        <dbReference type="ChEBI" id="CHEBI:58359"/>
        <dbReference type="ChEBI" id="CHEBI:58725"/>
        <dbReference type="ChEBI" id="CHEBI:61527"/>
        <dbReference type="EC" id="2.6.1.16"/>
    </reaction>
</comment>
<evidence type="ECO:0000313" key="13">
    <source>
        <dbReference type="EMBL" id="MBK1791799.1"/>
    </source>
</evidence>
<dbReference type="CDD" id="cd05009">
    <property type="entry name" value="SIS_GlmS_GlmD_2"/>
    <property type="match status" value="1"/>
</dbReference>
<dbReference type="HAMAP" id="MF_00164">
    <property type="entry name" value="GlmS"/>
    <property type="match status" value="1"/>
</dbReference>
<evidence type="ECO:0000256" key="7">
    <source>
        <dbReference type="ARBA" id="ARBA00022679"/>
    </source>
</evidence>
<dbReference type="GO" id="GO:0005829">
    <property type="term" value="C:cytosol"/>
    <property type="evidence" value="ECO:0007669"/>
    <property type="project" value="TreeGrafter"/>
</dbReference>
<gene>
    <name evidence="10 13" type="primary">glmS</name>
    <name evidence="13" type="ORF">JIN82_11610</name>
</gene>
<dbReference type="InterPro" id="IPR017932">
    <property type="entry name" value="GATase_2_dom"/>
</dbReference>
<dbReference type="RefSeq" id="WP_200311818.1">
    <property type="nucleotide sequence ID" value="NZ_JAENIM010000041.1"/>
</dbReference>
<comment type="caution">
    <text evidence="13">The sequence shown here is derived from an EMBL/GenBank/DDBJ whole genome shotgun (WGS) entry which is preliminary data.</text>
</comment>
<dbReference type="GO" id="GO:0046349">
    <property type="term" value="P:amino sugar biosynthetic process"/>
    <property type="evidence" value="ECO:0007669"/>
    <property type="project" value="UniProtKB-ARBA"/>
</dbReference>
<dbReference type="Pfam" id="PF13522">
    <property type="entry name" value="GATase_6"/>
    <property type="match status" value="1"/>
</dbReference>
<dbReference type="GO" id="GO:0006487">
    <property type="term" value="P:protein N-linked glycosylation"/>
    <property type="evidence" value="ECO:0007669"/>
    <property type="project" value="TreeGrafter"/>
</dbReference>
<dbReference type="InterPro" id="IPR046348">
    <property type="entry name" value="SIS_dom_sf"/>
</dbReference>
<evidence type="ECO:0000256" key="3">
    <source>
        <dbReference type="ARBA" id="ARBA00012916"/>
    </source>
</evidence>
<keyword evidence="6 10" id="KW-0032">Aminotransferase</keyword>
<dbReference type="AlphaFoldDB" id="A0A8J7MDI3"/>
<dbReference type="PANTHER" id="PTHR10937">
    <property type="entry name" value="GLUCOSAMINE--FRUCTOSE-6-PHOSPHATE AMINOTRANSFERASE, ISOMERIZING"/>
    <property type="match status" value="1"/>
</dbReference>
<feature type="domain" description="SIS" evidence="12">
    <location>
        <begin position="462"/>
        <end position="603"/>
    </location>
</feature>
<feature type="active site" description="For Fru-6P isomerization activity" evidence="10">
    <location>
        <position position="608"/>
    </location>
</feature>
<keyword evidence="14" id="KW-1185">Reference proteome</keyword>
<keyword evidence="9" id="KW-0315">Glutamine amidotransferase</keyword>
<dbReference type="SUPFAM" id="SSF53697">
    <property type="entry name" value="SIS domain"/>
    <property type="match status" value="1"/>
</dbReference>
<dbReference type="NCBIfam" id="NF001484">
    <property type="entry name" value="PRK00331.1"/>
    <property type="match status" value="1"/>
</dbReference>
<dbReference type="CDD" id="cd05008">
    <property type="entry name" value="SIS_GlmS_GlmD_1"/>
    <property type="match status" value="1"/>
</dbReference>
<evidence type="ECO:0000256" key="10">
    <source>
        <dbReference type="HAMAP-Rule" id="MF_00164"/>
    </source>
</evidence>
<evidence type="ECO:0000256" key="4">
    <source>
        <dbReference type="ARBA" id="ARBA00016090"/>
    </source>
</evidence>
<evidence type="ECO:0000256" key="5">
    <source>
        <dbReference type="ARBA" id="ARBA00022490"/>
    </source>
</evidence>
<dbReference type="SUPFAM" id="SSF56235">
    <property type="entry name" value="N-terminal nucleophile aminohydrolases (Ntn hydrolases)"/>
    <property type="match status" value="1"/>
</dbReference>
<protein>
    <recommendedName>
        <fullName evidence="4 10">Glutamine--fructose-6-phosphate aminotransferase [isomerizing]</fullName>
        <ecNumber evidence="3 10">2.6.1.16</ecNumber>
    </recommendedName>
    <alternativeName>
        <fullName evidence="10">D-fructose-6-phosphate amidotransferase</fullName>
    </alternativeName>
    <alternativeName>
        <fullName evidence="10">GFAT</fullName>
    </alternativeName>
    <alternativeName>
        <fullName evidence="10">Glucosamine-6-phosphate synthase</fullName>
    </alternativeName>
    <alternativeName>
        <fullName evidence="10">Hexosephosphate aminotransferase</fullName>
    </alternativeName>
    <alternativeName>
        <fullName evidence="10">L-glutamine--D-fructose-6-phosphate amidotransferase</fullName>
    </alternativeName>
</protein>
<dbReference type="FunFam" id="3.40.50.10490:FF:000001">
    <property type="entry name" value="Glutamine--fructose-6-phosphate aminotransferase [isomerizing]"/>
    <property type="match status" value="1"/>
</dbReference>
<dbReference type="InterPro" id="IPR005855">
    <property type="entry name" value="GFAT"/>
</dbReference>
<comment type="function">
    <text evidence="10">Catalyzes the first step in hexosamine metabolism, converting fructose-6P into glucosamine-6P using glutamine as a nitrogen source.</text>
</comment>
<evidence type="ECO:0000256" key="8">
    <source>
        <dbReference type="ARBA" id="ARBA00022737"/>
    </source>
</evidence>
<feature type="active site" description="Nucleophile; for GATase activity" evidence="10">
    <location>
        <position position="2"/>
    </location>
</feature>
<dbReference type="Gene3D" id="3.40.50.10490">
    <property type="entry name" value="Glucose-6-phosphate isomerase like protein, domain 1"/>
    <property type="match status" value="2"/>
</dbReference>
<dbReference type="EMBL" id="JAENIM010000041">
    <property type="protein sequence ID" value="MBK1791799.1"/>
    <property type="molecule type" value="Genomic_DNA"/>
</dbReference>